<evidence type="ECO:0000313" key="2">
    <source>
        <dbReference type="Proteomes" id="UP000390336"/>
    </source>
</evidence>
<dbReference type="RefSeq" id="WP_154106789.1">
    <property type="nucleotide sequence ID" value="NZ_CP045861.1"/>
</dbReference>
<proteinExistence type="predicted"/>
<reference evidence="1 2" key="1">
    <citation type="journal article" date="2015" name="Genome Announc.">
        <title>Draft Genome Sequence of Vibrio owensii Strain SH-14, Which Causes Shrimp Acute Hepatopancreatic Necrosis Disease.</title>
        <authorList>
            <person name="Liu L."/>
            <person name="Xiao J."/>
            <person name="Xia X."/>
            <person name="Pan Y."/>
            <person name="Yan S."/>
            <person name="Wang Y."/>
        </authorList>
    </citation>
    <scope>NUCLEOTIDE SEQUENCE [LARGE SCALE GENOMIC DNA]</scope>
    <source>
        <strain evidence="1 2">SH14</strain>
    </source>
</reference>
<dbReference type="EMBL" id="CP045861">
    <property type="protein sequence ID" value="QGH51060.1"/>
    <property type="molecule type" value="Genomic_DNA"/>
</dbReference>
<accession>A0AAP9GJ33</accession>
<gene>
    <name evidence="1" type="ORF">APZ19_28355</name>
</gene>
<evidence type="ECO:0000313" key="1">
    <source>
        <dbReference type="EMBL" id="QGH51060.1"/>
    </source>
</evidence>
<name>A0AAP9GJ33_9VIBR</name>
<protein>
    <submittedName>
        <fullName evidence="1">Uncharacterized protein</fullName>
    </submittedName>
</protein>
<organism evidence="1 2">
    <name type="scientific">Vibrio owensii</name>
    <dbReference type="NCBI Taxonomy" id="696485"/>
    <lineage>
        <taxon>Bacteria</taxon>
        <taxon>Pseudomonadati</taxon>
        <taxon>Pseudomonadota</taxon>
        <taxon>Gammaproteobacteria</taxon>
        <taxon>Vibrionales</taxon>
        <taxon>Vibrionaceae</taxon>
        <taxon>Vibrio</taxon>
    </lineage>
</organism>
<dbReference type="Proteomes" id="UP000390336">
    <property type="component" value="Plasmid pVHvo"/>
</dbReference>
<sequence length="46" mass="4989">MNTSSATLWAARVSEYPTDHRAAFTVTLMPQLNVATGWGGYAIEMA</sequence>
<dbReference type="AlphaFoldDB" id="A0AAP9GJ33"/>
<geneLocation type="plasmid" evidence="2">
    <name>pvhvo</name>
</geneLocation>
<keyword evidence="1" id="KW-0614">Plasmid</keyword>